<proteinExistence type="predicted"/>
<dbReference type="Proteomes" id="UP000652761">
    <property type="component" value="Unassembled WGS sequence"/>
</dbReference>
<accession>A0A843URG2</accession>
<dbReference type="AlphaFoldDB" id="A0A843URG2"/>
<evidence type="ECO:0000256" key="1">
    <source>
        <dbReference type="SAM" id="MobiDB-lite"/>
    </source>
</evidence>
<gene>
    <name evidence="2" type="ORF">Taro_018707</name>
</gene>
<evidence type="ECO:0000313" key="3">
    <source>
        <dbReference type="Proteomes" id="UP000652761"/>
    </source>
</evidence>
<organism evidence="2 3">
    <name type="scientific">Colocasia esculenta</name>
    <name type="common">Wild taro</name>
    <name type="synonym">Arum esculentum</name>
    <dbReference type="NCBI Taxonomy" id="4460"/>
    <lineage>
        <taxon>Eukaryota</taxon>
        <taxon>Viridiplantae</taxon>
        <taxon>Streptophyta</taxon>
        <taxon>Embryophyta</taxon>
        <taxon>Tracheophyta</taxon>
        <taxon>Spermatophyta</taxon>
        <taxon>Magnoliopsida</taxon>
        <taxon>Liliopsida</taxon>
        <taxon>Araceae</taxon>
        <taxon>Aroideae</taxon>
        <taxon>Colocasieae</taxon>
        <taxon>Colocasia</taxon>
    </lineage>
</organism>
<dbReference type="EMBL" id="NMUH01000879">
    <property type="protein sequence ID" value="MQL86175.1"/>
    <property type="molecule type" value="Genomic_DNA"/>
</dbReference>
<protein>
    <submittedName>
        <fullName evidence="2">Uncharacterized protein</fullName>
    </submittedName>
</protein>
<sequence length="90" mass="8874">MVRRGRSGRVSTSVGRGSASPTTPVIPATRSASLSTLFVPATGSTSPSTPVVPATGSASCPVASTFPSQSPPEVGSQHPAAEEVAQVAGR</sequence>
<evidence type="ECO:0000313" key="2">
    <source>
        <dbReference type="EMBL" id="MQL86175.1"/>
    </source>
</evidence>
<keyword evidence="3" id="KW-1185">Reference proteome</keyword>
<reference evidence="2" key="1">
    <citation type="submission" date="2017-07" db="EMBL/GenBank/DDBJ databases">
        <title>Taro Niue Genome Assembly and Annotation.</title>
        <authorList>
            <person name="Atibalentja N."/>
            <person name="Keating K."/>
            <person name="Fields C.J."/>
        </authorList>
    </citation>
    <scope>NUCLEOTIDE SEQUENCE</scope>
    <source>
        <strain evidence="2">Niue_2</strain>
        <tissue evidence="2">Leaf</tissue>
    </source>
</reference>
<feature type="region of interest" description="Disordered" evidence="1">
    <location>
        <begin position="1"/>
        <end position="90"/>
    </location>
</feature>
<feature type="compositionally biased region" description="Polar residues" evidence="1">
    <location>
        <begin position="30"/>
        <end position="49"/>
    </location>
</feature>
<comment type="caution">
    <text evidence="2">The sequence shown here is derived from an EMBL/GenBank/DDBJ whole genome shotgun (WGS) entry which is preliminary data.</text>
</comment>
<feature type="compositionally biased region" description="Low complexity" evidence="1">
    <location>
        <begin position="8"/>
        <end position="18"/>
    </location>
</feature>
<name>A0A843URG2_COLES</name>